<dbReference type="EMBL" id="QYUK01000011">
    <property type="protein sequence ID" value="RJF87065.1"/>
    <property type="molecule type" value="Genomic_DNA"/>
</dbReference>
<dbReference type="Proteomes" id="UP000284605">
    <property type="component" value="Unassembled WGS sequence"/>
</dbReference>
<keyword evidence="1" id="KW-0472">Membrane</keyword>
<protein>
    <submittedName>
        <fullName evidence="2">Uncharacterized protein</fullName>
    </submittedName>
</protein>
<keyword evidence="3" id="KW-1185">Reference proteome</keyword>
<evidence type="ECO:0000256" key="1">
    <source>
        <dbReference type="SAM" id="Phobius"/>
    </source>
</evidence>
<keyword evidence="1" id="KW-0812">Transmembrane</keyword>
<proteinExistence type="predicted"/>
<reference evidence="2 3" key="1">
    <citation type="submission" date="2018-09" db="EMBL/GenBank/DDBJ databases">
        <authorList>
            <person name="Zhu H."/>
        </authorList>
    </citation>
    <scope>NUCLEOTIDE SEQUENCE [LARGE SCALE GENOMIC DNA]</scope>
    <source>
        <strain evidence="2 3">K1W22B-8</strain>
    </source>
</reference>
<organism evidence="2 3">
    <name type="scientific">Oleomonas cavernae</name>
    <dbReference type="NCBI Taxonomy" id="2320859"/>
    <lineage>
        <taxon>Bacteria</taxon>
        <taxon>Pseudomonadati</taxon>
        <taxon>Pseudomonadota</taxon>
        <taxon>Alphaproteobacteria</taxon>
        <taxon>Acetobacterales</taxon>
        <taxon>Acetobacteraceae</taxon>
        <taxon>Oleomonas</taxon>
    </lineage>
</organism>
<accession>A0A418WAN8</accession>
<sequence length="121" mass="12426">MLGLGLAANGLFMLADPMGWYIAVPGVVDTGPPNRHFIGDIGGAYLATSLGLIGGALWPRLAAGGAMVAAIFHLLHSWVHLMDAAAGRCSPAQAIADIGPVHIPSLLILLLAIVALRRKAS</sequence>
<keyword evidence="1" id="KW-1133">Transmembrane helix</keyword>
<name>A0A418WAN8_9PROT</name>
<gene>
    <name evidence="2" type="ORF">D3874_08535</name>
</gene>
<dbReference type="AlphaFoldDB" id="A0A418WAN8"/>
<feature type="transmembrane region" description="Helical" evidence="1">
    <location>
        <begin position="61"/>
        <end position="79"/>
    </location>
</feature>
<evidence type="ECO:0000313" key="2">
    <source>
        <dbReference type="EMBL" id="RJF87065.1"/>
    </source>
</evidence>
<feature type="transmembrane region" description="Helical" evidence="1">
    <location>
        <begin position="99"/>
        <end position="116"/>
    </location>
</feature>
<evidence type="ECO:0000313" key="3">
    <source>
        <dbReference type="Proteomes" id="UP000284605"/>
    </source>
</evidence>
<comment type="caution">
    <text evidence="2">The sequence shown here is derived from an EMBL/GenBank/DDBJ whole genome shotgun (WGS) entry which is preliminary data.</text>
</comment>